<protein>
    <recommendedName>
        <fullName evidence="4">SH3 domain-containing protein</fullName>
    </recommendedName>
</protein>
<evidence type="ECO:0000313" key="2">
    <source>
        <dbReference type="EMBL" id="GAA6407751.1"/>
    </source>
</evidence>
<evidence type="ECO:0000313" key="3">
    <source>
        <dbReference type="Proteomes" id="UP001600943"/>
    </source>
</evidence>
<keyword evidence="1" id="KW-1133">Transmembrane helix</keyword>
<comment type="caution">
    <text evidence="2">The sequence shown here is derived from an EMBL/GenBank/DDBJ whole genome shotgun (WGS) entry which is preliminary data.</text>
</comment>
<reference evidence="2 3" key="1">
    <citation type="submission" date="2024-04" db="EMBL/GenBank/DDBJ databases">
        <title>Defined microbial consortia suppress multidrug-resistant proinflammatory Enterobacteriaceae via ecological control.</title>
        <authorList>
            <person name="Furuichi M."/>
            <person name="Kawaguchi T."/>
            <person name="Pust M."/>
            <person name="Yasuma K."/>
            <person name="Plichta D."/>
            <person name="Hasegawa N."/>
            <person name="Ohya T."/>
            <person name="Bhattarai S."/>
            <person name="Sasajima S."/>
            <person name="Aoto Y."/>
            <person name="Tuganbaev T."/>
            <person name="Yaginuma M."/>
            <person name="Ueda M."/>
            <person name="Okahashi N."/>
            <person name="Amafuji K."/>
            <person name="Kiridooshi Y."/>
            <person name="Sugita K."/>
            <person name="Strazar M."/>
            <person name="Skelly A."/>
            <person name="Suda W."/>
            <person name="Hattori M."/>
            <person name="Nakamoto N."/>
            <person name="Caballero S."/>
            <person name="Norman J."/>
            <person name="Olle B."/>
            <person name="Tanoue T."/>
            <person name="Arita M."/>
            <person name="Bucci V."/>
            <person name="Atarashi K."/>
            <person name="Xavier R."/>
            <person name="Honda K."/>
        </authorList>
    </citation>
    <scope>NUCLEOTIDE SEQUENCE [LARGE SCALE GENOMIC DNA]</scope>
    <source>
        <strain evidence="3">k04-0078-D8-1</strain>
    </source>
</reference>
<proteinExistence type="predicted"/>
<keyword evidence="3" id="KW-1185">Reference proteome</keyword>
<keyword evidence="1" id="KW-0472">Membrane</keyword>
<dbReference type="RefSeq" id="WP_390404832.1">
    <property type="nucleotide sequence ID" value="NZ_BAABYW010000001.1"/>
</dbReference>
<gene>
    <name evidence="2" type="ORF">K040078D81_18680</name>
</gene>
<name>A0ABQ0B8G7_9FIRM</name>
<accession>A0ABQ0B8G7</accession>
<keyword evidence="1" id="KW-0812">Transmembrane</keyword>
<sequence>MKKGIVLFLLIWICLGIQALDVSADVIFEPENIFYKRHAKECEYANRTFTVNGYGGETELYKSPLSDKVLAVMKNNEEHYISYIYTDEKGNMWGLVEDVEGGEGWVPMAYMYSSYGGSSFLKEYQSQIKKEKGIIEVDSSETIYSWAYPGSGDPLIVRMEGNPLSYDRVFTDEQGLKWAHVNYYHYGSYTYWVCMDDPSNLNLPIREVDNSIPDPPKAIDRVNGGFTVSVWVVAGLTAVLVIVTGCLIWGIYGKGGDHE</sequence>
<evidence type="ECO:0008006" key="4">
    <source>
        <dbReference type="Google" id="ProtNLM"/>
    </source>
</evidence>
<organism evidence="2 3">
    <name type="scientific">Blautia hominis</name>
    <dbReference type="NCBI Taxonomy" id="2025493"/>
    <lineage>
        <taxon>Bacteria</taxon>
        <taxon>Bacillati</taxon>
        <taxon>Bacillota</taxon>
        <taxon>Clostridia</taxon>
        <taxon>Lachnospirales</taxon>
        <taxon>Lachnospiraceae</taxon>
        <taxon>Blautia</taxon>
    </lineage>
</organism>
<evidence type="ECO:0000256" key="1">
    <source>
        <dbReference type="SAM" id="Phobius"/>
    </source>
</evidence>
<dbReference type="EMBL" id="BAABYW010000001">
    <property type="protein sequence ID" value="GAA6407751.1"/>
    <property type="molecule type" value="Genomic_DNA"/>
</dbReference>
<feature type="transmembrane region" description="Helical" evidence="1">
    <location>
        <begin position="228"/>
        <end position="252"/>
    </location>
</feature>
<dbReference type="Proteomes" id="UP001600943">
    <property type="component" value="Unassembled WGS sequence"/>
</dbReference>